<name>A0A1B4XEP8_9GAMM</name>
<keyword evidence="2" id="KW-0479">Metal-binding</keyword>
<dbReference type="FunCoup" id="A0A1B4XEP8">
    <property type="interactions" value="68"/>
</dbReference>
<dbReference type="EC" id="1.16.3.4" evidence="4"/>
<dbReference type="GO" id="GO:0016491">
    <property type="term" value="F:oxidoreductase activity"/>
    <property type="evidence" value="ECO:0007669"/>
    <property type="project" value="UniProtKB-KW"/>
</dbReference>
<dbReference type="InterPro" id="IPR008972">
    <property type="entry name" value="Cupredoxin"/>
</dbReference>
<dbReference type="Proteomes" id="UP000243180">
    <property type="component" value="Chromosome"/>
</dbReference>
<dbReference type="EMBL" id="AP014879">
    <property type="protein sequence ID" value="BAV33268.1"/>
    <property type="molecule type" value="Genomic_DNA"/>
</dbReference>
<evidence type="ECO:0000313" key="12">
    <source>
        <dbReference type="Proteomes" id="UP000243180"/>
    </source>
</evidence>
<dbReference type="PANTHER" id="PTHR48267:SF1">
    <property type="entry name" value="BILIRUBIN OXIDASE"/>
    <property type="match status" value="1"/>
</dbReference>
<dbReference type="Gene3D" id="2.60.40.420">
    <property type="entry name" value="Cupredoxins - blue copper proteins"/>
    <property type="match status" value="3"/>
</dbReference>
<dbReference type="InParanoid" id="A0A1B4XEP8"/>
<dbReference type="Pfam" id="PF07732">
    <property type="entry name" value="Cu-oxidase_3"/>
    <property type="match status" value="1"/>
</dbReference>
<dbReference type="InterPro" id="IPR011706">
    <property type="entry name" value="Cu-oxidase_C"/>
</dbReference>
<accession>A0A1B4XEP8</accession>
<dbReference type="SUPFAM" id="SSF49503">
    <property type="entry name" value="Cupredoxins"/>
    <property type="match status" value="3"/>
</dbReference>
<dbReference type="RefSeq" id="WP_197702713.1">
    <property type="nucleotide sequence ID" value="NZ_AP014879.1"/>
</dbReference>
<evidence type="ECO:0000259" key="9">
    <source>
        <dbReference type="Pfam" id="PF07731"/>
    </source>
</evidence>
<gene>
    <name evidence="11" type="ORF">SCL_0952</name>
</gene>
<dbReference type="KEGG" id="slim:SCL_0952"/>
<evidence type="ECO:0000256" key="8">
    <source>
        <dbReference type="ARBA" id="ARBA00048092"/>
    </source>
</evidence>
<evidence type="ECO:0000256" key="6">
    <source>
        <dbReference type="ARBA" id="ARBA00042896"/>
    </source>
</evidence>
<protein>
    <recommendedName>
        <fullName evidence="5">Multicopper oxidase CueO</fullName>
        <ecNumber evidence="4">1.16.3.4</ecNumber>
    </recommendedName>
    <alternativeName>
        <fullName evidence="6">Copper efflux oxidase</fullName>
    </alternativeName>
    <alternativeName>
        <fullName evidence="7">Cuprous oxidase</fullName>
    </alternativeName>
</protein>
<sequence>MPNEVSRSKLTRRHFLKLGAAGGLIASAPYILTSKKGAMLADVLMPQANALMGPGGGTVGTSPPVTPFTVEMPLPPVKTTIPSLSPAPVTSQFQYYSQYPAQELYDVNVKEFLHSFHPSLPLNKAWGYDGMVPGPLFKGTYGKPMIVRFRNNLPVTSTGFGDPKIITHLHNAHSGSESDGFAGDFYASGTYKDHHYPHMLAGGDAREALGSMWYHDHRVDFTAANTYKGLVGTFFLFDKVDSGDETDTTAEALRLPSGDYDVPLFLADKQFDANGALIFNQNDTNGFVGDRFTVNGVIQPYFKVARRKYRLRFYNGGPSRWYGIKFSNGMSFKLIATDGNLLDSPTTLTRFVHSPSERFDIVVDFSQFPIGTQIVLQNDVAQTSGRGPSGTLGTPIQLMRFDVDRNAADPSQVPATLRPLPPIPTATVTRNWQFQNMGGAWTVNGRLFDLNRVDAVVKRGTVERWNLSSMGMWSHPIHIHLEEFRILARGDAARRAIERGRKDVVQLGSGMMGSIAPSSASVVINFRDMLGKYMMHCHNTVHEDHAMMVRFDVVP</sequence>
<evidence type="ECO:0000256" key="1">
    <source>
        <dbReference type="ARBA" id="ARBA00011245"/>
    </source>
</evidence>
<proteinExistence type="predicted"/>
<dbReference type="InterPro" id="IPR011707">
    <property type="entry name" value="Cu-oxidase-like_N"/>
</dbReference>
<evidence type="ECO:0000259" key="10">
    <source>
        <dbReference type="Pfam" id="PF07732"/>
    </source>
</evidence>
<dbReference type="PROSITE" id="PS51318">
    <property type="entry name" value="TAT"/>
    <property type="match status" value="1"/>
</dbReference>
<keyword evidence="12" id="KW-1185">Reference proteome</keyword>
<comment type="subunit">
    <text evidence="1">Monomer.</text>
</comment>
<dbReference type="GO" id="GO:0005507">
    <property type="term" value="F:copper ion binding"/>
    <property type="evidence" value="ECO:0007669"/>
    <property type="project" value="InterPro"/>
</dbReference>
<evidence type="ECO:0000256" key="4">
    <source>
        <dbReference type="ARBA" id="ARBA00038978"/>
    </source>
</evidence>
<evidence type="ECO:0000256" key="5">
    <source>
        <dbReference type="ARBA" id="ARBA00041027"/>
    </source>
</evidence>
<keyword evidence="3" id="KW-0560">Oxidoreductase</keyword>
<dbReference type="Pfam" id="PF07731">
    <property type="entry name" value="Cu-oxidase_2"/>
    <property type="match status" value="1"/>
</dbReference>
<dbReference type="PROSITE" id="PS00080">
    <property type="entry name" value="MULTICOPPER_OXIDASE2"/>
    <property type="match status" value="1"/>
</dbReference>
<dbReference type="AlphaFoldDB" id="A0A1B4XEP8"/>
<evidence type="ECO:0000256" key="2">
    <source>
        <dbReference type="ARBA" id="ARBA00022723"/>
    </source>
</evidence>
<feature type="domain" description="Plastocyanin-like" evidence="9">
    <location>
        <begin position="433"/>
        <end position="554"/>
    </location>
</feature>
<dbReference type="InterPro" id="IPR006311">
    <property type="entry name" value="TAT_signal"/>
</dbReference>
<feature type="domain" description="Plastocyanin-like" evidence="10">
    <location>
        <begin position="123"/>
        <end position="238"/>
    </location>
</feature>
<dbReference type="InterPro" id="IPR045087">
    <property type="entry name" value="Cu-oxidase_fam"/>
</dbReference>
<reference evidence="11 12" key="1">
    <citation type="submission" date="2015-05" db="EMBL/GenBank/DDBJ databases">
        <title>Complete genome sequence of a sulfur-oxidizing gammaproteobacterium strain HA5.</title>
        <authorList>
            <person name="Miura A."/>
            <person name="Kojima H."/>
            <person name="Fukui M."/>
        </authorList>
    </citation>
    <scope>NUCLEOTIDE SEQUENCE [LARGE SCALE GENOMIC DNA]</scope>
    <source>
        <strain evidence="11 12">HA5</strain>
    </source>
</reference>
<evidence type="ECO:0000313" key="11">
    <source>
        <dbReference type="EMBL" id="BAV33268.1"/>
    </source>
</evidence>
<comment type="catalytic activity">
    <reaction evidence="8">
        <text>4 Cu(+) + O2 + 4 H(+) = 4 Cu(2+) + 2 H2O</text>
        <dbReference type="Rhea" id="RHEA:30083"/>
        <dbReference type="ChEBI" id="CHEBI:15377"/>
        <dbReference type="ChEBI" id="CHEBI:15378"/>
        <dbReference type="ChEBI" id="CHEBI:15379"/>
        <dbReference type="ChEBI" id="CHEBI:29036"/>
        <dbReference type="ChEBI" id="CHEBI:49552"/>
        <dbReference type="EC" id="1.16.3.4"/>
    </reaction>
    <physiologicalReaction direction="left-to-right" evidence="8">
        <dbReference type="Rhea" id="RHEA:30084"/>
    </physiologicalReaction>
</comment>
<organism evidence="11 12">
    <name type="scientific">Sulfuricaulis limicola</name>
    <dbReference type="NCBI Taxonomy" id="1620215"/>
    <lineage>
        <taxon>Bacteria</taxon>
        <taxon>Pseudomonadati</taxon>
        <taxon>Pseudomonadota</taxon>
        <taxon>Gammaproteobacteria</taxon>
        <taxon>Acidiferrobacterales</taxon>
        <taxon>Acidiferrobacteraceae</taxon>
        <taxon>Sulfuricaulis</taxon>
    </lineage>
</organism>
<dbReference type="InterPro" id="IPR002355">
    <property type="entry name" value="Cu_oxidase_Cu_BS"/>
</dbReference>
<dbReference type="PANTHER" id="PTHR48267">
    <property type="entry name" value="CUPREDOXIN SUPERFAMILY PROTEIN"/>
    <property type="match status" value="1"/>
</dbReference>
<evidence type="ECO:0000256" key="3">
    <source>
        <dbReference type="ARBA" id="ARBA00023002"/>
    </source>
</evidence>
<evidence type="ECO:0000256" key="7">
    <source>
        <dbReference type="ARBA" id="ARBA00043090"/>
    </source>
</evidence>